<accession>A0A9N8NZX2</accession>
<organism evidence="2 3">
    <name type="scientific">Flavobacterium panici</name>
    <dbReference type="NCBI Taxonomy" id="2654843"/>
    <lineage>
        <taxon>Bacteria</taxon>
        <taxon>Pseudomonadati</taxon>
        <taxon>Bacteroidota</taxon>
        <taxon>Flavobacteriia</taxon>
        <taxon>Flavobacteriales</taxon>
        <taxon>Flavobacteriaceae</taxon>
        <taxon>Flavobacterium</taxon>
    </lineage>
</organism>
<evidence type="ECO:0000313" key="3">
    <source>
        <dbReference type="Proteomes" id="UP000533639"/>
    </source>
</evidence>
<evidence type="ECO:0000313" key="2">
    <source>
        <dbReference type="EMBL" id="CAC9972391.1"/>
    </source>
</evidence>
<proteinExistence type="predicted"/>
<keyword evidence="1" id="KW-0812">Transmembrane</keyword>
<dbReference type="EMBL" id="CAIJDE010000017">
    <property type="protein sequence ID" value="CAC9972391.1"/>
    <property type="molecule type" value="Genomic_DNA"/>
</dbReference>
<dbReference type="Proteomes" id="UP000533639">
    <property type="component" value="Unassembled WGS sequence"/>
</dbReference>
<sequence length="148" mass="17615">MVSIKDILIELCIVFLWFFGSITIGALFELPFLLLPFFIAFVSLKLFLKRRKKILDFVKDDFQKIGYQLNSERPISFNEYFKKTELEVLPVILVNDVPLKRFRYVRGFRRIFTARSKNGKLHELNTFVMHKWNGENKIEIINIKNLPN</sequence>
<reference evidence="2 3" key="1">
    <citation type="submission" date="2020-06" db="EMBL/GenBank/DDBJ databases">
        <authorList>
            <person name="Criscuolo A."/>
        </authorList>
    </citation>
    <scope>NUCLEOTIDE SEQUENCE [LARGE SCALE GENOMIC DNA]</scope>
    <source>
        <strain evidence="2">PXU-55</strain>
    </source>
</reference>
<keyword evidence="3" id="KW-1185">Reference proteome</keyword>
<dbReference type="AlphaFoldDB" id="A0A9N8NZX2"/>
<feature type="transmembrane region" description="Helical" evidence="1">
    <location>
        <begin position="30"/>
        <end position="48"/>
    </location>
</feature>
<evidence type="ECO:0000256" key="1">
    <source>
        <dbReference type="SAM" id="Phobius"/>
    </source>
</evidence>
<gene>
    <name evidence="2" type="ORF">FLAPXU55_00067</name>
</gene>
<dbReference type="RefSeq" id="WP_180855932.1">
    <property type="nucleotide sequence ID" value="NZ_CAIJDE010000017.1"/>
</dbReference>
<name>A0A9N8NZX2_9FLAO</name>
<keyword evidence="1" id="KW-1133">Transmembrane helix</keyword>
<feature type="transmembrane region" description="Helical" evidence="1">
    <location>
        <begin position="7"/>
        <end position="24"/>
    </location>
</feature>
<comment type="caution">
    <text evidence="2">The sequence shown here is derived from an EMBL/GenBank/DDBJ whole genome shotgun (WGS) entry which is preliminary data.</text>
</comment>
<keyword evidence="1" id="KW-0472">Membrane</keyword>
<protein>
    <submittedName>
        <fullName evidence="2">Uncharacterized protein</fullName>
    </submittedName>
</protein>